<dbReference type="EMBL" id="JBHSKF010000025">
    <property type="protein sequence ID" value="MFC5291279.1"/>
    <property type="molecule type" value="Genomic_DNA"/>
</dbReference>
<dbReference type="Proteomes" id="UP001596157">
    <property type="component" value="Unassembled WGS sequence"/>
</dbReference>
<keyword evidence="2" id="KW-1185">Reference proteome</keyword>
<evidence type="ECO:0000313" key="1">
    <source>
        <dbReference type="EMBL" id="MFC5291279.1"/>
    </source>
</evidence>
<reference evidence="2" key="1">
    <citation type="journal article" date="2019" name="Int. J. Syst. Evol. Microbiol.">
        <title>The Global Catalogue of Microorganisms (GCM) 10K type strain sequencing project: providing services to taxonomists for standard genome sequencing and annotation.</title>
        <authorList>
            <consortium name="The Broad Institute Genomics Platform"/>
            <consortium name="The Broad Institute Genome Sequencing Center for Infectious Disease"/>
            <person name="Wu L."/>
            <person name="Ma J."/>
        </authorList>
    </citation>
    <scope>NUCLEOTIDE SEQUENCE [LARGE SCALE GENOMIC DNA]</scope>
    <source>
        <strain evidence="2">CCUG 59778</strain>
    </source>
</reference>
<organism evidence="1 2">
    <name type="scientific">Actinokineospora guangxiensis</name>
    <dbReference type="NCBI Taxonomy" id="1490288"/>
    <lineage>
        <taxon>Bacteria</taxon>
        <taxon>Bacillati</taxon>
        <taxon>Actinomycetota</taxon>
        <taxon>Actinomycetes</taxon>
        <taxon>Pseudonocardiales</taxon>
        <taxon>Pseudonocardiaceae</taxon>
        <taxon>Actinokineospora</taxon>
    </lineage>
</organism>
<gene>
    <name evidence="1" type="ORF">ACFPM7_29875</name>
</gene>
<evidence type="ECO:0000313" key="2">
    <source>
        <dbReference type="Proteomes" id="UP001596157"/>
    </source>
</evidence>
<proteinExistence type="predicted"/>
<comment type="caution">
    <text evidence="1">The sequence shown here is derived from an EMBL/GenBank/DDBJ whole genome shotgun (WGS) entry which is preliminary data.</text>
</comment>
<sequence>MDARGLCALLGGDSAARAACRAAVEDGARVDDHGEGGKAVALTGLAVRARRRPPADVLGLDECLADLADWTGDVVVALTVDHTSETGYHFSVFLDGDRTRVVGCLGVRSW</sequence>
<dbReference type="RefSeq" id="WP_378251193.1">
    <property type="nucleotide sequence ID" value="NZ_JBHSKF010000025.1"/>
</dbReference>
<protein>
    <submittedName>
        <fullName evidence="1">Uncharacterized protein</fullName>
    </submittedName>
</protein>
<accession>A0ABW0EVQ4</accession>
<name>A0ABW0EVQ4_9PSEU</name>